<protein>
    <submittedName>
        <fullName evidence="1">Uncharacterized protein</fullName>
    </submittedName>
</protein>
<accession>E2NHN9</accession>
<sequence>MMNPLYAGPSLFQPCVGAVRLVPAPFYNLDKSETSFSYHFVSVFKETKMNICLCSFFLL</sequence>
<dbReference type="EMBL" id="ACCH01000281">
    <property type="protein sequence ID" value="EEF88574.1"/>
    <property type="molecule type" value="Genomic_DNA"/>
</dbReference>
<dbReference type="Proteomes" id="UP000003711">
    <property type="component" value="Unassembled WGS sequence"/>
</dbReference>
<name>E2NHN9_9BACE</name>
<dbReference type="HOGENOM" id="CLU_2950428_0_0_10"/>
<dbReference type="AlphaFoldDB" id="E2NHN9"/>
<evidence type="ECO:0000313" key="1">
    <source>
        <dbReference type="EMBL" id="EEF88574.1"/>
    </source>
</evidence>
<reference evidence="1 2" key="2">
    <citation type="submission" date="2009-01" db="EMBL/GenBank/DDBJ databases">
        <title>Draft genome sequence of Bacteroides cellulosilyticus (DSM 14838).</title>
        <authorList>
            <person name="Sudarsanam P."/>
            <person name="Ley R."/>
            <person name="Guruge J."/>
            <person name="Turnbaugh P.J."/>
            <person name="Mahowald M."/>
            <person name="Liep D."/>
            <person name="Gordon J."/>
        </authorList>
    </citation>
    <scope>NUCLEOTIDE SEQUENCE [LARGE SCALE GENOMIC DNA]</scope>
    <source>
        <strain evidence="1 2">DSM 14838</strain>
    </source>
</reference>
<comment type="caution">
    <text evidence="1">The sequence shown here is derived from an EMBL/GenBank/DDBJ whole genome shotgun (WGS) entry which is preliminary data.</text>
</comment>
<organism evidence="1 2">
    <name type="scientific">Bacteroides cellulosilyticus DSM 14838</name>
    <dbReference type="NCBI Taxonomy" id="537012"/>
    <lineage>
        <taxon>Bacteria</taxon>
        <taxon>Pseudomonadati</taxon>
        <taxon>Bacteroidota</taxon>
        <taxon>Bacteroidia</taxon>
        <taxon>Bacteroidales</taxon>
        <taxon>Bacteroidaceae</taxon>
        <taxon>Bacteroides</taxon>
    </lineage>
</organism>
<gene>
    <name evidence="1" type="ORF">BACCELL_03817</name>
</gene>
<proteinExistence type="predicted"/>
<reference evidence="1 2" key="1">
    <citation type="submission" date="2008-12" db="EMBL/GenBank/DDBJ databases">
        <authorList>
            <person name="Fulton L."/>
            <person name="Clifton S."/>
            <person name="Fulton B."/>
            <person name="Xu J."/>
            <person name="Minx P."/>
            <person name="Pepin K.H."/>
            <person name="Johnson M."/>
            <person name="Bhonagiri V."/>
            <person name="Nash W.E."/>
            <person name="Mardis E.R."/>
            <person name="Wilson R.K."/>
        </authorList>
    </citation>
    <scope>NUCLEOTIDE SEQUENCE [LARGE SCALE GENOMIC DNA]</scope>
    <source>
        <strain evidence="1 2">DSM 14838</strain>
    </source>
</reference>
<evidence type="ECO:0000313" key="2">
    <source>
        <dbReference type="Proteomes" id="UP000003711"/>
    </source>
</evidence>